<reference evidence="1" key="1">
    <citation type="submission" date="2023-04" db="EMBL/GenBank/DDBJ databases">
        <title>A chromosome-level genome assembly of the parasitoid wasp Eretmocerus hayati.</title>
        <authorList>
            <person name="Zhong Y."/>
            <person name="Liu S."/>
            <person name="Liu Y."/>
        </authorList>
    </citation>
    <scope>NUCLEOTIDE SEQUENCE</scope>
    <source>
        <strain evidence="1">ZJU_SS_LIU_2023</strain>
    </source>
</reference>
<evidence type="ECO:0000313" key="1">
    <source>
        <dbReference type="EMBL" id="KAJ8679808.1"/>
    </source>
</evidence>
<protein>
    <submittedName>
        <fullName evidence="1">Uncharacterized protein</fullName>
    </submittedName>
</protein>
<dbReference type="EMBL" id="CM056742">
    <property type="protein sequence ID" value="KAJ8679808.1"/>
    <property type="molecule type" value="Genomic_DNA"/>
</dbReference>
<gene>
    <name evidence="1" type="ORF">QAD02_015595</name>
</gene>
<accession>A0ACC2P8N9</accession>
<organism evidence="1 2">
    <name type="scientific">Eretmocerus hayati</name>
    <dbReference type="NCBI Taxonomy" id="131215"/>
    <lineage>
        <taxon>Eukaryota</taxon>
        <taxon>Metazoa</taxon>
        <taxon>Ecdysozoa</taxon>
        <taxon>Arthropoda</taxon>
        <taxon>Hexapoda</taxon>
        <taxon>Insecta</taxon>
        <taxon>Pterygota</taxon>
        <taxon>Neoptera</taxon>
        <taxon>Endopterygota</taxon>
        <taxon>Hymenoptera</taxon>
        <taxon>Apocrita</taxon>
        <taxon>Proctotrupomorpha</taxon>
        <taxon>Chalcidoidea</taxon>
        <taxon>Aphelinidae</taxon>
        <taxon>Aphelininae</taxon>
        <taxon>Eretmocerus</taxon>
    </lineage>
</organism>
<name>A0ACC2P8N9_9HYME</name>
<proteinExistence type="predicted"/>
<keyword evidence="2" id="KW-1185">Reference proteome</keyword>
<dbReference type="Proteomes" id="UP001239111">
    <property type="component" value="Chromosome 2"/>
</dbReference>
<comment type="caution">
    <text evidence="1">The sequence shown here is derived from an EMBL/GenBank/DDBJ whole genome shotgun (WGS) entry which is preliminary data.</text>
</comment>
<sequence length="322" mass="35265">MKILIIASLLSIGLRINAAETDAKYDRPKRVTGGVKADIASFPYYAAVEIYDSLVGGGSIISSSFVLTAAHNFDSVLFFPSDTNLIESSDPNNNSTESYSADSSSEMDTNINSTDIDYENFIEPTADEMYDYDPQKLIKVRVGSDLRENGGSLHEVDFVKAHPDYVIDDGLGGNINDIALIRVIKPFTFDKTRQPIRLFDASVRVRPKSRAMVVGLGVTDGDSYSDHLMNATVWVADKTKCERAYYNKKNIPLPKSAFCAGGGNTRADTCKGDSGGPLVIMNHLAGITSFAKLEICGNPRIPALYTEVSLFRSWIEKYVTLP</sequence>
<evidence type="ECO:0000313" key="2">
    <source>
        <dbReference type="Proteomes" id="UP001239111"/>
    </source>
</evidence>